<dbReference type="EMBL" id="MN740200">
    <property type="protein sequence ID" value="QHT93101.1"/>
    <property type="molecule type" value="Genomic_DNA"/>
</dbReference>
<protein>
    <submittedName>
        <fullName evidence="1">Uncharacterized protein</fullName>
    </submittedName>
</protein>
<sequence length="440" mass="48756">MTEIFTKNTISVLPSWKGETFEQITTTIRKNKREGTISGSNLFKRQPLEIYRREIATRDPTCNSRTSVSIDLLNMPNGSIINSKATNKNGLVNTLDIHLTSNKTEIPGSCDAECDIGTPQKNALSRLRSSGMIKKNFDPANNKSKYYANANQYLNSRSKTFQQNQYNYIREGDSSVTPGSGLSVNNLYSPAGKTDCDKHFLSVDTSFNYEWISVDNGQIQFTVDVSAGYYDVSDINNLLQREMINNYHYFLQPDNKTKNTLLDIQMNNLTKKVQFTATPIDASTNLTTPVIFSDLGDLAVDWTIPASPGGAPKIILNNDILTTSLGFTSGTYQTNTSPNVSSYKLRYTVLHYKPNNYQFAQQGAVSSSDLIARRRYNTITNAASSYKSAYGMHVANALAYGVPANGYTVKDKIGYPNKKTPSVGKDGVYKECTDTNIRGG</sequence>
<evidence type="ECO:0000313" key="1">
    <source>
        <dbReference type="EMBL" id="QHT93101.1"/>
    </source>
</evidence>
<accession>A0A6C0IIP5</accession>
<name>A0A6C0IIP5_9ZZZZ</name>
<dbReference type="AlphaFoldDB" id="A0A6C0IIP5"/>
<organism evidence="1">
    <name type="scientific">viral metagenome</name>
    <dbReference type="NCBI Taxonomy" id="1070528"/>
    <lineage>
        <taxon>unclassified sequences</taxon>
        <taxon>metagenomes</taxon>
        <taxon>organismal metagenomes</taxon>
    </lineage>
</organism>
<reference evidence="1" key="1">
    <citation type="journal article" date="2020" name="Nature">
        <title>Giant virus diversity and host interactions through global metagenomics.</title>
        <authorList>
            <person name="Schulz F."/>
            <person name="Roux S."/>
            <person name="Paez-Espino D."/>
            <person name="Jungbluth S."/>
            <person name="Walsh D.A."/>
            <person name="Denef V.J."/>
            <person name="McMahon K.D."/>
            <person name="Konstantinidis K.T."/>
            <person name="Eloe-Fadrosh E.A."/>
            <person name="Kyrpides N.C."/>
            <person name="Woyke T."/>
        </authorList>
    </citation>
    <scope>NUCLEOTIDE SEQUENCE</scope>
    <source>
        <strain evidence="1">GVMAG-M-3300023210-19</strain>
    </source>
</reference>
<proteinExistence type="predicted"/>